<evidence type="ECO:0000256" key="7">
    <source>
        <dbReference type="ARBA" id="ARBA00023242"/>
    </source>
</evidence>
<dbReference type="Proteomes" id="UP000076727">
    <property type="component" value="Unassembled WGS sequence"/>
</dbReference>
<reference evidence="10 11" key="1">
    <citation type="journal article" date="2016" name="Mol. Biol. Evol.">
        <title>Comparative Genomics of Early-Diverging Mushroom-Forming Fungi Provides Insights into the Origins of Lignocellulose Decay Capabilities.</title>
        <authorList>
            <person name="Nagy L.G."/>
            <person name="Riley R."/>
            <person name="Tritt A."/>
            <person name="Adam C."/>
            <person name="Daum C."/>
            <person name="Floudas D."/>
            <person name="Sun H."/>
            <person name="Yadav J.S."/>
            <person name="Pangilinan J."/>
            <person name="Larsson K.H."/>
            <person name="Matsuura K."/>
            <person name="Barry K."/>
            <person name="Labutti K."/>
            <person name="Kuo R."/>
            <person name="Ohm R.A."/>
            <person name="Bhattacharya S.S."/>
            <person name="Shirouzu T."/>
            <person name="Yoshinaga Y."/>
            <person name="Martin F.M."/>
            <person name="Grigoriev I.V."/>
            <person name="Hibbett D.S."/>
        </authorList>
    </citation>
    <scope>NUCLEOTIDE SEQUENCE [LARGE SCALE GENOMIC DNA]</scope>
    <source>
        <strain evidence="10 11">L-15889</strain>
    </source>
</reference>
<dbReference type="GO" id="GO:0005634">
    <property type="term" value="C:nucleus"/>
    <property type="evidence" value="ECO:0007669"/>
    <property type="project" value="UniProtKB-SubCell"/>
</dbReference>
<keyword evidence="4" id="KW-0158">Chromosome</keyword>
<name>A0A165M6G6_9APHY</name>
<feature type="region of interest" description="Disordered" evidence="9">
    <location>
        <begin position="495"/>
        <end position="532"/>
    </location>
</feature>
<accession>A0A165M6G6</accession>
<dbReference type="InterPro" id="IPR040260">
    <property type="entry name" value="RFA2-like"/>
</dbReference>
<organism evidence="10 11">
    <name type="scientific">Daedalea quercina L-15889</name>
    <dbReference type="NCBI Taxonomy" id="1314783"/>
    <lineage>
        <taxon>Eukaryota</taxon>
        <taxon>Fungi</taxon>
        <taxon>Dikarya</taxon>
        <taxon>Basidiomycota</taxon>
        <taxon>Agaricomycotina</taxon>
        <taxon>Agaricomycetes</taxon>
        <taxon>Polyporales</taxon>
        <taxon>Fomitopsis</taxon>
    </lineage>
</organism>
<comment type="subcellular location">
    <subcellularLocation>
        <location evidence="2">Chromosome</location>
        <location evidence="2">Telomere</location>
    </subcellularLocation>
    <subcellularLocation>
        <location evidence="1">Nucleus</location>
    </subcellularLocation>
</comment>
<dbReference type="GO" id="GO:0003677">
    <property type="term" value="F:DNA binding"/>
    <property type="evidence" value="ECO:0007669"/>
    <property type="project" value="UniProtKB-KW"/>
</dbReference>
<feature type="compositionally biased region" description="Basic residues" evidence="9">
    <location>
        <begin position="332"/>
        <end position="350"/>
    </location>
</feature>
<protein>
    <recommendedName>
        <fullName evidence="3">CST complex subunit STN1</fullName>
    </recommendedName>
    <alternativeName>
        <fullName evidence="8">Suppressor of cdc thirteen homolog</fullName>
    </alternativeName>
</protein>
<dbReference type="Gene3D" id="2.40.50.140">
    <property type="entry name" value="Nucleic acid-binding proteins"/>
    <property type="match status" value="1"/>
</dbReference>
<feature type="compositionally biased region" description="Low complexity" evidence="9">
    <location>
        <begin position="377"/>
        <end position="387"/>
    </location>
</feature>
<sequence length="716" mass="78073">MTSTATVSCTSTKSANLVRRSSSILLTPSKDVKRRKLDEHPVAPSSMVPQHSPTRNDDAGDPSTSASLPAEVWRWTLTRDAVARCFVKDVLDMRDSGHKEMEYFWLGRIPCRTVELVGVLVGIQAFEQRIIYTLDDGSAVIDCNHKVILQAVSPRKSNVPDSKTGRIRQASNSSSAYASARTSAQPSTSKAASLLPLPPKPIADIGAPVRVIGRVVETSKGRHVLVDEIRPCLSPNDEPNHWTSVLELHRTRYFAENLGPFVVPPQKRRAPPSWIPKSPEKGKGKAKATDTSTVPGKSDEAGTGFIEPQTPSSVGSVSTDGSPASAASLSSRHSRRQSPVRLRHPTRLHRRELTANTFRIYLKHYMDNAPPPDGHGSDSAISSRSASPTPLPRSQPRSGLGHVNASLATPRKQSTVSATADASDDRTPRPSQLRARLGEVEREHECTPRAARPSARSTDPHEPESSSSGLYGFTLSHLRRVPELTILARRVVDEEGRRRVKEEREQKKADATQAKGKQRQVHSGRSSEPRAKKMKRLFQFAIRQLYQEGSIVLWDGPIRPLPREDTVSTQLSGPLWRANSSSASAMSTLSTVSSVAPGDEDSGQLSEPSPGEEAYISLTPKVLAGIAECAIREFMAAGAARRHKQHGHSRANVDPSAPFAPAAPPPGPSTAEIAGWLHRDARWARVGEWAVKDALEWARAEGRVWCIGHGRWELCG</sequence>
<feature type="region of interest" description="Disordered" evidence="9">
    <location>
        <begin position="264"/>
        <end position="351"/>
    </location>
</feature>
<feature type="compositionally biased region" description="Polar residues" evidence="9">
    <location>
        <begin position="309"/>
        <end position="321"/>
    </location>
</feature>
<dbReference type="PANTHER" id="PTHR13989:SF33">
    <property type="entry name" value="CST COMPLEX SUBUNIT STN1"/>
    <property type="match status" value="1"/>
</dbReference>
<evidence type="ECO:0000256" key="6">
    <source>
        <dbReference type="ARBA" id="ARBA00023125"/>
    </source>
</evidence>
<feature type="region of interest" description="Disordered" evidence="9">
    <location>
        <begin position="154"/>
        <end position="195"/>
    </location>
</feature>
<dbReference type="AlphaFoldDB" id="A0A165M6G6"/>
<evidence type="ECO:0000256" key="3">
    <source>
        <dbReference type="ARBA" id="ARBA00017411"/>
    </source>
</evidence>
<proteinExistence type="predicted"/>
<evidence type="ECO:0000256" key="4">
    <source>
        <dbReference type="ARBA" id="ARBA00022454"/>
    </source>
</evidence>
<dbReference type="EMBL" id="KV429108">
    <property type="protein sequence ID" value="KZT65285.1"/>
    <property type="molecule type" value="Genomic_DNA"/>
</dbReference>
<feature type="compositionally biased region" description="Basic and acidic residues" evidence="9">
    <location>
        <begin position="495"/>
        <end position="510"/>
    </location>
</feature>
<dbReference type="GO" id="GO:0000781">
    <property type="term" value="C:chromosome, telomeric region"/>
    <property type="evidence" value="ECO:0007669"/>
    <property type="project" value="UniProtKB-SubCell"/>
</dbReference>
<keyword evidence="6" id="KW-0238">DNA-binding</keyword>
<evidence type="ECO:0000313" key="10">
    <source>
        <dbReference type="EMBL" id="KZT65285.1"/>
    </source>
</evidence>
<feature type="region of interest" description="Disordered" evidence="9">
    <location>
        <begin position="35"/>
        <end position="65"/>
    </location>
</feature>
<evidence type="ECO:0000256" key="1">
    <source>
        <dbReference type="ARBA" id="ARBA00004123"/>
    </source>
</evidence>
<keyword evidence="11" id="KW-1185">Reference proteome</keyword>
<evidence type="ECO:0000256" key="8">
    <source>
        <dbReference type="ARBA" id="ARBA00030039"/>
    </source>
</evidence>
<keyword evidence="7" id="KW-0539">Nucleus</keyword>
<feature type="region of interest" description="Disordered" evidence="9">
    <location>
        <begin position="641"/>
        <end position="671"/>
    </location>
</feature>
<dbReference type="STRING" id="1314783.A0A165M6G6"/>
<dbReference type="InterPro" id="IPR012340">
    <property type="entry name" value="NA-bd_OB-fold"/>
</dbReference>
<evidence type="ECO:0000256" key="5">
    <source>
        <dbReference type="ARBA" id="ARBA00022895"/>
    </source>
</evidence>
<evidence type="ECO:0000256" key="9">
    <source>
        <dbReference type="SAM" id="MobiDB-lite"/>
    </source>
</evidence>
<feature type="region of interest" description="Disordered" evidence="9">
    <location>
        <begin position="365"/>
        <end position="470"/>
    </location>
</feature>
<feature type="compositionally biased region" description="Low complexity" evidence="9">
    <location>
        <begin position="170"/>
        <end position="195"/>
    </location>
</feature>
<dbReference type="OrthoDB" id="77828at2759"/>
<feature type="region of interest" description="Disordered" evidence="9">
    <location>
        <begin position="589"/>
        <end position="611"/>
    </location>
</feature>
<evidence type="ECO:0000256" key="2">
    <source>
        <dbReference type="ARBA" id="ARBA00004574"/>
    </source>
</evidence>
<gene>
    <name evidence="10" type="ORF">DAEQUDRAFT_814359</name>
</gene>
<feature type="compositionally biased region" description="Basic and acidic residues" evidence="9">
    <location>
        <begin position="436"/>
        <end position="447"/>
    </location>
</feature>
<dbReference type="PANTHER" id="PTHR13989">
    <property type="entry name" value="REPLICATION PROTEIN A-RELATED"/>
    <property type="match status" value="1"/>
</dbReference>
<feature type="compositionally biased region" description="Low complexity" evidence="9">
    <location>
        <begin position="322"/>
        <end position="331"/>
    </location>
</feature>
<evidence type="ECO:0000313" key="11">
    <source>
        <dbReference type="Proteomes" id="UP000076727"/>
    </source>
</evidence>
<feature type="compositionally biased region" description="Polar residues" evidence="9">
    <location>
        <begin position="411"/>
        <end position="420"/>
    </location>
</feature>
<keyword evidence="5" id="KW-0779">Telomere</keyword>